<gene>
    <name evidence="3" type="ORF">ACFQ2X_15225</name>
</gene>
<dbReference type="EMBL" id="JBHTLR010000020">
    <property type="protein sequence ID" value="MFD1217955.1"/>
    <property type="molecule type" value="Genomic_DNA"/>
</dbReference>
<protein>
    <recommendedName>
        <fullName evidence="5">Lipoprotein</fullName>
    </recommendedName>
</protein>
<reference evidence="4" key="1">
    <citation type="journal article" date="2019" name="Int. J. Syst. Evol. Microbiol.">
        <title>The Global Catalogue of Microorganisms (GCM) 10K type strain sequencing project: providing services to taxonomists for standard genome sequencing and annotation.</title>
        <authorList>
            <consortium name="The Broad Institute Genomics Platform"/>
            <consortium name="The Broad Institute Genome Sequencing Center for Infectious Disease"/>
            <person name="Wu L."/>
            <person name="Ma J."/>
        </authorList>
    </citation>
    <scope>NUCLEOTIDE SEQUENCE [LARGE SCALE GENOMIC DNA]</scope>
    <source>
        <strain evidence="4">CCUG 54356</strain>
    </source>
</reference>
<dbReference type="Proteomes" id="UP001597264">
    <property type="component" value="Unassembled WGS sequence"/>
</dbReference>
<evidence type="ECO:0008006" key="5">
    <source>
        <dbReference type="Google" id="ProtNLM"/>
    </source>
</evidence>
<dbReference type="PROSITE" id="PS51257">
    <property type="entry name" value="PROKAR_LIPOPROTEIN"/>
    <property type="match status" value="1"/>
</dbReference>
<name>A0ABW3UBL3_9GAMM</name>
<proteinExistence type="predicted"/>
<keyword evidence="2" id="KW-1133">Transmembrane helix</keyword>
<evidence type="ECO:0000256" key="2">
    <source>
        <dbReference type="SAM" id="Phobius"/>
    </source>
</evidence>
<accession>A0ABW3UBL3</accession>
<feature type="transmembrane region" description="Helical" evidence="2">
    <location>
        <begin position="70"/>
        <end position="88"/>
    </location>
</feature>
<keyword evidence="2" id="KW-0472">Membrane</keyword>
<sequence>MAEKMKFLSLLILCLVISGCSSQGWMERERRANSLESQAEQAREQNNYYRAEDLDRQAQKSRENDDFDKANAAIGVVLLVGSWIANLFK</sequence>
<keyword evidence="2" id="KW-0812">Transmembrane</keyword>
<organism evidence="3 4">
    <name type="scientific">Microbulbifer celer</name>
    <dbReference type="NCBI Taxonomy" id="435905"/>
    <lineage>
        <taxon>Bacteria</taxon>
        <taxon>Pseudomonadati</taxon>
        <taxon>Pseudomonadota</taxon>
        <taxon>Gammaproteobacteria</taxon>
        <taxon>Cellvibrionales</taxon>
        <taxon>Microbulbiferaceae</taxon>
        <taxon>Microbulbifer</taxon>
    </lineage>
</organism>
<evidence type="ECO:0000313" key="4">
    <source>
        <dbReference type="Proteomes" id="UP001597264"/>
    </source>
</evidence>
<keyword evidence="4" id="KW-1185">Reference proteome</keyword>
<dbReference type="RefSeq" id="WP_230435961.1">
    <property type="nucleotide sequence ID" value="NZ_CP087715.1"/>
</dbReference>
<evidence type="ECO:0000313" key="3">
    <source>
        <dbReference type="EMBL" id="MFD1217955.1"/>
    </source>
</evidence>
<evidence type="ECO:0000256" key="1">
    <source>
        <dbReference type="SAM" id="Coils"/>
    </source>
</evidence>
<comment type="caution">
    <text evidence="3">The sequence shown here is derived from an EMBL/GenBank/DDBJ whole genome shotgun (WGS) entry which is preliminary data.</text>
</comment>
<feature type="coiled-coil region" evidence="1">
    <location>
        <begin position="25"/>
        <end position="52"/>
    </location>
</feature>
<keyword evidence="1" id="KW-0175">Coiled coil</keyword>